<dbReference type="AlphaFoldDB" id="X1W1W4"/>
<reference evidence="1" key="1">
    <citation type="journal article" date="2014" name="Front. Microbiol.">
        <title>High frequency of phylogenetically diverse reductive dehalogenase-homologous genes in deep subseafloor sedimentary metagenomes.</title>
        <authorList>
            <person name="Kawai M."/>
            <person name="Futagami T."/>
            <person name="Toyoda A."/>
            <person name="Takaki Y."/>
            <person name="Nishi S."/>
            <person name="Hori S."/>
            <person name="Arai W."/>
            <person name="Tsubouchi T."/>
            <person name="Morono Y."/>
            <person name="Uchiyama I."/>
            <person name="Ito T."/>
            <person name="Fujiyama A."/>
            <person name="Inagaki F."/>
            <person name="Takami H."/>
        </authorList>
    </citation>
    <scope>NUCLEOTIDE SEQUENCE</scope>
    <source>
        <strain evidence="1">Expedition CK06-06</strain>
    </source>
</reference>
<gene>
    <name evidence="1" type="ORF">S12H4_55697</name>
</gene>
<feature type="non-terminal residue" evidence="1">
    <location>
        <position position="34"/>
    </location>
</feature>
<name>X1W1W4_9ZZZZ</name>
<comment type="caution">
    <text evidence="1">The sequence shown here is derived from an EMBL/GenBank/DDBJ whole genome shotgun (WGS) entry which is preliminary data.</text>
</comment>
<dbReference type="EMBL" id="BARW01035761">
    <property type="protein sequence ID" value="GAJ22660.1"/>
    <property type="molecule type" value="Genomic_DNA"/>
</dbReference>
<accession>X1W1W4</accession>
<organism evidence="1">
    <name type="scientific">marine sediment metagenome</name>
    <dbReference type="NCBI Taxonomy" id="412755"/>
    <lineage>
        <taxon>unclassified sequences</taxon>
        <taxon>metagenomes</taxon>
        <taxon>ecological metagenomes</taxon>
    </lineage>
</organism>
<protein>
    <submittedName>
        <fullName evidence="1">Uncharacterized protein</fullName>
    </submittedName>
</protein>
<proteinExistence type="predicted"/>
<evidence type="ECO:0000313" key="1">
    <source>
        <dbReference type="EMBL" id="GAJ22660.1"/>
    </source>
</evidence>
<sequence length="34" mass="3947">MSEFPTNRIFVDGHGMCEVWSLPKVSPKKQRRGK</sequence>